<evidence type="ECO:0000313" key="1">
    <source>
        <dbReference type="EMBL" id="RDX57410.1"/>
    </source>
</evidence>
<dbReference type="OrthoDB" id="294702at2759"/>
<proteinExistence type="predicted"/>
<name>A0A371DXY9_9APHY</name>
<dbReference type="Gene3D" id="3.40.50.1820">
    <property type="entry name" value="alpha/beta hydrolase"/>
    <property type="match status" value="1"/>
</dbReference>
<dbReference type="EMBL" id="KZ857379">
    <property type="protein sequence ID" value="RDX57410.1"/>
    <property type="molecule type" value="Genomic_DNA"/>
</dbReference>
<protein>
    <submittedName>
        <fullName evidence="1">Uncharacterized protein</fullName>
    </submittedName>
</protein>
<dbReference type="Proteomes" id="UP000256964">
    <property type="component" value="Unassembled WGS sequence"/>
</dbReference>
<dbReference type="SUPFAM" id="SSF53474">
    <property type="entry name" value="alpha/beta-Hydrolases"/>
    <property type="match status" value="1"/>
</dbReference>
<keyword evidence="2" id="KW-1185">Reference proteome</keyword>
<accession>A0A371DXY9</accession>
<dbReference type="InterPro" id="IPR029058">
    <property type="entry name" value="AB_hydrolase_fold"/>
</dbReference>
<reference evidence="1 2" key="1">
    <citation type="journal article" date="2018" name="Biotechnol. Biofuels">
        <title>Integrative visual omics of the white-rot fungus Polyporus brumalis exposes the biotechnological potential of its oxidative enzymes for delignifying raw plant biomass.</title>
        <authorList>
            <person name="Miyauchi S."/>
            <person name="Rancon A."/>
            <person name="Drula E."/>
            <person name="Hage H."/>
            <person name="Chaduli D."/>
            <person name="Favel A."/>
            <person name="Grisel S."/>
            <person name="Henrissat B."/>
            <person name="Herpoel-Gimbert I."/>
            <person name="Ruiz-Duenas F.J."/>
            <person name="Chevret D."/>
            <person name="Hainaut M."/>
            <person name="Lin J."/>
            <person name="Wang M."/>
            <person name="Pangilinan J."/>
            <person name="Lipzen A."/>
            <person name="Lesage-Meessen L."/>
            <person name="Navarro D."/>
            <person name="Riley R."/>
            <person name="Grigoriev I.V."/>
            <person name="Zhou S."/>
            <person name="Raouche S."/>
            <person name="Rosso M.N."/>
        </authorList>
    </citation>
    <scope>NUCLEOTIDE SEQUENCE [LARGE SCALE GENOMIC DNA]</scope>
    <source>
        <strain evidence="1 2">BRFM 1820</strain>
    </source>
</reference>
<dbReference type="AlphaFoldDB" id="A0A371DXY9"/>
<evidence type="ECO:0000313" key="2">
    <source>
        <dbReference type="Proteomes" id="UP000256964"/>
    </source>
</evidence>
<sequence length="351" mass="38776">MSVVTDPPTSAATHKATDALYVSRNERLALPGRRTLAYSHSGPPDSRLVVLWCHGGFNFGDAMNTPQAFRDRKVHFIAPDLPGWGETSPMPAGTTFPEVLLSDLRVLFEHLYPACHVAASALRIYVAGVSDGTCAAQVVCGAPYDSFPYGRQMVAMLLVEPLVQFCEDVHYSRSLTWAAWVCVGPPAHILPFNLVARMLKYATQPHLKDVPSAEKTLRADIIGKMAKDEKVAFAEWRARAGVQEGEFVRWMAERMVRSVSKSWAGLLGMADVLHADWGFKIKDLDEDHARKKVIMIVARGQTKTLDYLVKNYRNTKVVEVAGGDLVGAWCMDLIWEETFAELESEGGLPSA</sequence>
<organism evidence="1 2">
    <name type="scientific">Lentinus brumalis</name>
    <dbReference type="NCBI Taxonomy" id="2498619"/>
    <lineage>
        <taxon>Eukaryota</taxon>
        <taxon>Fungi</taxon>
        <taxon>Dikarya</taxon>
        <taxon>Basidiomycota</taxon>
        <taxon>Agaricomycotina</taxon>
        <taxon>Agaricomycetes</taxon>
        <taxon>Polyporales</taxon>
        <taxon>Polyporaceae</taxon>
        <taxon>Lentinus</taxon>
    </lineage>
</organism>
<gene>
    <name evidence="1" type="ORF">OH76DRAFT_1395219</name>
</gene>